<gene>
    <name evidence="2" type="ORF">U0070_025809</name>
</gene>
<keyword evidence="3" id="KW-1185">Reference proteome</keyword>
<dbReference type="AlphaFoldDB" id="A0AAW0J884"/>
<sequence>MSKVEQKSKAASLNSGDATKMSSGQQKKIIDQIHIVVRLKLTDLVQTSENSDPEQDSITKDIQSVFVSPVLSFLLTSNLQSPSLQRSKDSQGLQGNLVQRKRREPRKASKELNLSLEALNCLLSL</sequence>
<protein>
    <submittedName>
        <fullName evidence="2">Uncharacterized protein</fullName>
    </submittedName>
</protein>
<feature type="region of interest" description="Disordered" evidence="1">
    <location>
        <begin position="83"/>
        <end position="106"/>
    </location>
</feature>
<feature type="compositionally biased region" description="Polar residues" evidence="1">
    <location>
        <begin position="83"/>
        <end position="97"/>
    </location>
</feature>
<reference evidence="2 3" key="1">
    <citation type="journal article" date="2023" name="bioRxiv">
        <title>Conserved and derived expression patterns and positive selection on dental genes reveal complex evolutionary context of ever-growing rodent molars.</title>
        <authorList>
            <person name="Calamari Z.T."/>
            <person name="Song A."/>
            <person name="Cohen E."/>
            <person name="Akter M."/>
            <person name="Roy R.D."/>
            <person name="Hallikas O."/>
            <person name="Christensen M.M."/>
            <person name="Li P."/>
            <person name="Marangoni P."/>
            <person name="Jernvall J."/>
            <person name="Klein O.D."/>
        </authorList>
    </citation>
    <scope>NUCLEOTIDE SEQUENCE [LARGE SCALE GENOMIC DNA]</scope>
    <source>
        <strain evidence="2">V071</strain>
    </source>
</reference>
<feature type="compositionally biased region" description="Polar residues" evidence="1">
    <location>
        <begin position="9"/>
        <end position="26"/>
    </location>
</feature>
<proteinExistence type="predicted"/>
<dbReference type="Proteomes" id="UP001488838">
    <property type="component" value="Unassembled WGS sequence"/>
</dbReference>
<name>A0AAW0J884_MYOGA</name>
<evidence type="ECO:0000256" key="1">
    <source>
        <dbReference type="SAM" id="MobiDB-lite"/>
    </source>
</evidence>
<evidence type="ECO:0000313" key="2">
    <source>
        <dbReference type="EMBL" id="KAK7822992.1"/>
    </source>
</evidence>
<dbReference type="EMBL" id="JBBHLL010000055">
    <property type="protein sequence ID" value="KAK7822992.1"/>
    <property type="molecule type" value="Genomic_DNA"/>
</dbReference>
<organism evidence="2 3">
    <name type="scientific">Myodes glareolus</name>
    <name type="common">Bank vole</name>
    <name type="synonym">Clethrionomys glareolus</name>
    <dbReference type="NCBI Taxonomy" id="447135"/>
    <lineage>
        <taxon>Eukaryota</taxon>
        <taxon>Metazoa</taxon>
        <taxon>Chordata</taxon>
        <taxon>Craniata</taxon>
        <taxon>Vertebrata</taxon>
        <taxon>Euteleostomi</taxon>
        <taxon>Mammalia</taxon>
        <taxon>Eutheria</taxon>
        <taxon>Euarchontoglires</taxon>
        <taxon>Glires</taxon>
        <taxon>Rodentia</taxon>
        <taxon>Myomorpha</taxon>
        <taxon>Muroidea</taxon>
        <taxon>Cricetidae</taxon>
        <taxon>Arvicolinae</taxon>
        <taxon>Myodes</taxon>
    </lineage>
</organism>
<feature type="region of interest" description="Disordered" evidence="1">
    <location>
        <begin position="1"/>
        <end position="26"/>
    </location>
</feature>
<accession>A0AAW0J884</accession>
<comment type="caution">
    <text evidence="2">The sequence shown here is derived from an EMBL/GenBank/DDBJ whole genome shotgun (WGS) entry which is preliminary data.</text>
</comment>
<evidence type="ECO:0000313" key="3">
    <source>
        <dbReference type="Proteomes" id="UP001488838"/>
    </source>
</evidence>